<accession>A0A914ZUQ1</accession>
<evidence type="ECO:0000313" key="3">
    <source>
        <dbReference type="WBParaSite" id="PgB11_g067_t01"/>
    </source>
</evidence>
<evidence type="ECO:0000256" key="1">
    <source>
        <dbReference type="SAM" id="Coils"/>
    </source>
</evidence>
<proteinExistence type="predicted"/>
<name>A0A914ZUQ1_PARUN</name>
<dbReference type="Proteomes" id="UP000887569">
    <property type="component" value="Unplaced"/>
</dbReference>
<dbReference type="AlphaFoldDB" id="A0A914ZUQ1"/>
<keyword evidence="2" id="KW-1185">Reference proteome</keyword>
<organism evidence="2 3">
    <name type="scientific">Parascaris univalens</name>
    <name type="common">Nematode worm</name>
    <dbReference type="NCBI Taxonomy" id="6257"/>
    <lineage>
        <taxon>Eukaryota</taxon>
        <taxon>Metazoa</taxon>
        <taxon>Ecdysozoa</taxon>
        <taxon>Nematoda</taxon>
        <taxon>Chromadorea</taxon>
        <taxon>Rhabditida</taxon>
        <taxon>Spirurina</taxon>
        <taxon>Ascaridomorpha</taxon>
        <taxon>Ascaridoidea</taxon>
        <taxon>Ascarididae</taxon>
        <taxon>Parascaris</taxon>
    </lineage>
</organism>
<keyword evidence="1" id="KW-0175">Coiled coil</keyword>
<sequence length="143" mass="16663">PGCLICVNSRAEYRCLVIAIATLVLSSEERCRTTMSSRIQVQLEDIARYIEGIREQKRVSEQNANSLRSERQLVSKQMEQLQTKLELLNRRIEKEEETVRRLQECLDRADGTYEKLIESSQSLIDFVKKEYHEAKKPTSDENV</sequence>
<evidence type="ECO:0000313" key="2">
    <source>
        <dbReference type="Proteomes" id="UP000887569"/>
    </source>
</evidence>
<dbReference type="WBParaSite" id="PgB11_g067_t01">
    <property type="protein sequence ID" value="PgB11_g067_t01"/>
    <property type="gene ID" value="PgB11_g067"/>
</dbReference>
<reference evidence="3" key="1">
    <citation type="submission" date="2022-11" db="UniProtKB">
        <authorList>
            <consortium name="WormBaseParasite"/>
        </authorList>
    </citation>
    <scope>IDENTIFICATION</scope>
</reference>
<feature type="coiled-coil region" evidence="1">
    <location>
        <begin position="50"/>
        <end position="112"/>
    </location>
</feature>
<protein>
    <submittedName>
        <fullName evidence="3">Uncharacterized protein</fullName>
    </submittedName>
</protein>